<dbReference type="AlphaFoldDB" id="A0A7R8WSM6"/>
<dbReference type="EMBL" id="OB668424">
    <property type="protein sequence ID" value="CAD7234346.1"/>
    <property type="molecule type" value="Genomic_DNA"/>
</dbReference>
<sequence length="171" mass="18404">QILCPADTRCEIVNRQEICVPTGCPRPNCPTNCIIRPGGLGFDCPSCSCRLTGNGRACGLERCDSREDCEYIAGQGVCIHIDCARPQCPSDCPVEIVRDARQCPLCRCSYANPCRGFTCPLGQACQPQCLTRPCVPQPTCVPEFLANPLLNTTSIQVDGINIVPTDDVTVG</sequence>
<proteinExistence type="predicted"/>
<evidence type="ECO:0000313" key="1">
    <source>
        <dbReference type="EMBL" id="CAD7234346.1"/>
    </source>
</evidence>
<gene>
    <name evidence="1" type="ORF">CTOB1V02_LOCUS12162</name>
</gene>
<reference evidence="1" key="1">
    <citation type="submission" date="2020-11" db="EMBL/GenBank/DDBJ databases">
        <authorList>
            <person name="Tran Van P."/>
        </authorList>
    </citation>
    <scope>NUCLEOTIDE SEQUENCE</scope>
</reference>
<organism evidence="1">
    <name type="scientific">Cyprideis torosa</name>
    <dbReference type="NCBI Taxonomy" id="163714"/>
    <lineage>
        <taxon>Eukaryota</taxon>
        <taxon>Metazoa</taxon>
        <taxon>Ecdysozoa</taxon>
        <taxon>Arthropoda</taxon>
        <taxon>Crustacea</taxon>
        <taxon>Oligostraca</taxon>
        <taxon>Ostracoda</taxon>
        <taxon>Podocopa</taxon>
        <taxon>Podocopida</taxon>
        <taxon>Cytherocopina</taxon>
        <taxon>Cytheroidea</taxon>
        <taxon>Cytherideidae</taxon>
        <taxon>Cyprideis</taxon>
    </lineage>
</organism>
<accession>A0A7R8WSM6</accession>
<protein>
    <submittedName>
        <fullName evidence="1">Uncharacterized protein</fullName>
    </submittedName>
</protein>
<feature type="non-terminal residue" evidence="1">
    <location>
        <position position="1"/>
    </location>
</feature>
<name>A0A7R8WSM6_9CRUS</name>
<dbReference type="OrthoDB" id="10639142at2759"/>